<dbReference type="RefSeq" id="WP_204469177.1">
    <property type="nucleotide sequence ID" value="NZ_JAFBCV010000024.1"/>
</dbReference>
<evidence type="ECO:0000313" key="2">
    <source>
        <dbReference type="Proteomes" id="UP001179280"/>
    </source>
</evidence>
<dbReference type="SUPFAM" id="SSF141130">
    <property type="entry name" value="Acetamidase/Formamidase-like"/>
    <property type="match status" value="1"/>
</dbReference>
<sequence>MKTHSIFPSSHTLHNYFDRELNPIIEIQSGDSIVYQTLDSAWGAEKRTSLGAQRKRWTDVDQARMASFFGHALIGPIAIKDAKQGDMLEVQINEIVPGAWGWAAAGGFPSEWNRRLGIDHDKEVMLDFELDHAKMEGRSQFGNFKQKVRLAPFMGIMGMPPAEQGQHSTFVPRSSGGNIDCKELQVGSRLFLPISVDNGLFSIGDGHAIQGDGEVSGPALECPMERVHITLVVHKDTCLSFPRALTKDGMLTMAFHEDLDEAMWLALNAMIDWMMGRYSMSRAEAAVWASLTVDLRVTQIVNGHKGVHAFLANDAIY</sequence>
<dbReference type="Pfam" id="PF03069">
    <property type="entry name" value="FmdA_AmdA"/>
    <property type="match status" value="2"/>
</dbReference>
<name>A0ABS2T2E3_9BACI</name>
<dbReference type="EMBL" id="JAFBCV010000024">
    <property type="protein sequence ID" value="MBM7841185.1"/>
    <property type="molecule type" value="Genomic_DNA"/>
</dbReference>
<dbReference type="PANTHER" id="PTHR31891:SF1">
    <property type="entry name" value="FORMAMIDASE C869.04-RELATED"/>
    <property type="match status" value="1"/>
</dbReference>
<comment type="caution">
    <text evidence="1">The sequence shown here is derived from an EMBL/GenBank/DDBJ whole genome shotgun (WGS) entry which is preliminary data.</text>
</comment>
<dbReference type="Proteomes" id="UP001179280">
    <property type="component" value="Unassembled WGS sequence"/>
</dbReference>
<accession>A0ABS2T2E3</accession>
<dbReference type="PANTHER" id="PTHR31891">
    <property type="entry name" value="FORMAMIDASE C869.04-RELATED"/>
    <property type="match status" value="1"/>
</dbReference>
<organism evidence="1 2">
    <name type="scientific">Shouchella xiaoxiensis</name>
    <dbReference type="NCBI Taxonomy" id="766895"/>
    <lineage>
        <taxon>Bacteria</taxon>
        <taxon>Bacillati</taxon>
        <taxon>Bacillota</taxon>
        <taxon>Bacilli</taxon>
        <taxon>Bacillales</taxon>
        <taxon>Bacillaceae</taxon>
        <taxon>Shouchella</taxon>
    </lineage>
</organism>
<protein>
    <submittedName>
        <fullName evidence="1">Acetamidase/formamidase</fullName>
    </submittedName>
</protein>
<proteinExistence type="predicted"/>
<dbReference type="Gene3D" id="2.60.120.580">
    <property type="entry name" value="Acetamidase/Formamidase-like domains"/>
    <property type="match status" value="2"/>
</dbReference>
<dbReference type="InterPro" id="IPR004304">
    <property type="entry name" value="FmdA_AmdA"/>
</dbReference>
<dbReference type="Gene3D" id="3.10.28.20">
    <property type="entry name" value="Acetamidase/Formamidase-like domains"/>
    <property type="match status" value="1"/>
</dbReference>
<reference evidence="1" key="1">
    <citation type="submission" date="2021-01" db="EMBL/GenBank/DDBJ databases">
        <title>Genomic Encyclopedia of Type Strains, Phase IV (KMG-IV): sequencing the most valuable type-strain genomes for metagenomic binning, comparative biology and taxonomic classification.</title>
        <authorList>
            <person name="Goeker M."/>
        </authorList>
    </citation>
    <scope>NUCLEOTIDE SEQUENCE</scope>
    <source>
        <strain evidence="1">DSM 21943</strain>
    </source>
</reference>
<keyword evidence="2" id="KW-1185">Reference proteome</keyword>
<gene>
    <name evidence="1" type="ORF">JOC54_004486</name>
</gene>
<evidence type="ECO:0000313" key="1">
    <source>
        <dbReference type="EMBL" id="MBM7841185.1"/>
    </source>
</evidence>